<comment type="caution">
    <text evidence="2">The sequence shown here is derived from an EMBL/GenBank/DDBJ whole genome shotgun (WGS) entry which is preliminary data.</text>
</comment>
<evidence type="ECO:0000313" key="3">
    <source>
        <dbReference type="Proteomes" id="UP001291623"/>
    </source>
</evidence>
<evidence type="ECO:0000256" key="1">
    <source>
        <dbReference type="SAM" id="MobiDB-lite"/>
    </source>
</evidence>
<name>A0AAE1R5N9_9SOLA</name>
<feature type="compositionally biased region" description="Acidic residues" evidence="1">
    <location>
        <begin position="45"/>
        <end position="54"/>
    </location>
</feature>
<gene>
    <name evidence="2" type="ORF">RND71_035867</name>
</gene>
<keyword evidence="3" id="KW-1185">Reference proteome</keyword>
<accession>A0AAE1R5N9</accession>
<sequence>MNNSLKKQARKMNVKSEFEEFVWPVGDHDSSEVFSEKEAIVDLKIDDDDSLGDSEENHVNGVDPFQRH</sequence>
<proteinExistence type="predicted"/>
<protein>
    <submittedName>
        <fullName evidence="2">Uncharacterized protein</fullName>
    </submittedName>
</protein>
<reference evidence="2" key="1">
    <citation type="submission" date="2023-12" db="EMBL/GenBank/DDBJ databases">
        <title>Genome assembly of Anisodus tanguticus.</title>
        <authorList>
            <person name="Wang Y.-J."/>
        </authorList>
    </citation>
    <scope>NUCLEOTIDE SEQUENCE</scope>
    <source>
        <strain evidence="2">KB-2021</strain>
        <tissue evidence="2">Leaf</tissue>
    </source>
</reference>
<dbReference type="EMBL" id="JAVYJV010000019">
    <property type="protein sequence ID" value="KAK4345691.1"/>
    <property type="molecule type" value="Genomic_DNA"/>
</dbReference>
<dbReference type="AlphaFoldDB" id="A0AAE1R5N9"/>
<evidence type="ECO:0000313" key="2">
    <source>
        <dbReference type="EMBL" id="KAK4345691.1"/>
    </source>
</evidence>
<feature type="region of interest" description="Disordered" evidence="1">
    <location>
        <begin position="45"/>
        <end position="68"/>
    </location>
</feature>
<organism evidence="2 3">
    <name type="scientific">Anisodus tanguticus</name>
    <dbReference type="NCBI Taxonomy" id="243964"/>
    <lineage>
        <taxon>Eukaryota</taxon>
        <taxon>Viridiplantae</taxon>
        <taxon>Streptophyta</taxon>
        <taxon>Embryophyta</taxon>
        <taxon>Tracheophyta</taxon>
        <taxon>Spermatophyta</taxon>
        <taxon>Magnoliopsida</taxon>
        <taxon>eudicotyledons</taxon>
        <taxon>Gunneridae</taxon>
        <taxon>Pentapetalae</taxon>
        <taxon>asterids</taxon>
        <taxon>lamiids</taxon>
        <taxon>Solanales</taxon>
        <taxon>Solanaceae</taxon>
        <taxon>Solanoideae</taxon>
        <taxon>Hyoscyameae</taxon>
        <taxon>Anisodus</taxon>
    </lineage>
</organism>
<dbReference type="Proteomes" id="UP001291623">
    <property type="component" value="Unassembled WGS sequence"/>
</dbReference>